<organism evidence="2 3">
    <name type="scientific">Monosporascus ibericus</name>
    <dbReference type="NCBI Taxonomy" id="155417"/>
    <lineage>
        <taxon>Eukaryota</taxon>
        <taxon>Fungi</taxon>
        <taxon>Dikarya</taxon>
        <taxon>Ascomycota</taxon>
        <taxon>Pezizomycotina</taxon>
        <taxon>Sordariomycetes</taxon>
        <taxon>Xylariomycetidae</taxon>
        <taxon>Xylariales</taxon>
        <taxon>Xylariales incertae sedis</taxon>
        <taxon>Monosporascus</taxon>
    </lineage>
</organism>
<feature type="compositionally biased region" description="Polar residues" evidence="1">
    <location>
        <begin position="100"/>
        <end position="115"/>
    </location>
</feature>
<name>A0A4Q4TUZ5_9PEZI</name>
<feature type="compositionally biased region" description="Basic and acidic residues" evidence="1">
    <location>
        <begin position="119"/>
        <end position="137"/>
    </location>
</feature>
<dbReference type="OrthoDB" id="4766275at2759"/>
<protein>
    <submittedName>
        <fullName evidence="2">Uncharacterized protein</fullName>
    </submittedName>
</protein>
<keyword evidence="3" id="KW-1185">Reference proteome</keyword>
<gene>
    <name evidence="2" type="ORF">DL764_000149</name>
</gene>
<feature type="region of interest" description="Disordered" evidence="1">
    <location>
        <begin position="49"/>
        <end position="148"/>
    </location>
</feature>
<reference evidence="2 3" key="1">
    <citation type="submission" date="2018-06" db="EMBL/GenBank/DDBJ databases">
        <title>Complete Genomes of Monosporascus.</title>
        <authorList>
            <person name="Robinson A.J."/>
            <person name="Natvig D.O."/>
        </authorList>
    </citation>
    <scope>NUCLEOTIDE SEQUENCE [LARGE SCALE GENOMIC DNA]</scope>
    <source>
        <strain evidence="2 3">CBS 110550</strain>
    </source>
</reference>
<evidence type="ECO:0000313" key="3">
    <source>
        <dbReference type="Proteomes" id="UP000293360"/>
    </source>
</evidence>
<accession>A0A4Q4TUZ5</accession>
<evidence type="ECO:0000256" key="1">
    <source>
        <dbReference type="SAM" id="MobiDB-lite"/>
    </source>
</evidence>
<proteinExistence type="predicted"/>
<sequence length="148" mass="15770">MELQEALGKGPIEFTIGSKSGKFEPLKLILGMLPESAQDLNAILKLRSELSSSSTSTTSASSSYSSSPTSASSSSPSPRDSRLNLSEIALAGTGQGEMIDTSSGESEATLLSTTPPRAPKREDKDKGRDWPVGDPRRLQPHYRGLFDN</sequence>
<dbReference type="EMBL" id="QJNU01000003">
    <property type="protein sequence ID" value="RYP11331.1"/>
    <property type="molecule type" value="Genomic_DNA"/>
</dbReference>
<feature type="compositionally biased region" description="Low complexity" evidence="1">
    <location>
        <begin position="51"/>
        <end position="78"/>
    </location>
</feature>
<dbReference type="Proteomes" id="UP000293360">
    <property type="component" value="Unassembled WGS sequence"/>
</dbReference>
<evidence type="ECO:0000313" key="2">
    <source>
        <dbReference type="EMBL" id="RYP11331.1"/>
    </source>
</evidence>
<comment type="caution">
    <text evidence="2">The sequence shown here is derived from an EMBL/GenBank/DDBJ whole genome shotgun (WGS) entry which is preliminary data.</text>
</comment>
<dbReference type="AlphaFoldDB" id="A0A4Q4TUZ5"/>